<gene>
    <name evidence="2" type="ORF">GQ26_0023670</name>
</gene>
<evidence type="ECO:0008006" key="3">
    <source>
        <dbReference type="Google" id="ProtNLM"/>
    </source>
</evidence>
<feature type="region of interest" description="Disordered" evidence="1">
    <location>
        <begin position="508"/>
        <end position="535"/>
    </location>
</feature>
<accession>A0A093W2D0</accession>
<dbReference type="InterPro" id="IPR032675">
    <property type="entry name" value="LRR_dom_sf"/>
</dbReference>
<dbReference type="Gene3D" id="3.80.10.10">
    <property type="entry name" value="Ribonuclease Inhibitor"/>
    <property type="match status" value="1"/>
</dbReference>
<dbReference type="eggNOG" id="ENOG502SYNS">
    <property type="taxonomic scope" value="Eukaryota"/>
</dbReference>
<comment type="caution">
    <text evidence="2">The sequence shown here is derived from an EMBL/GenBank/DDBJ whole genome shotgun (WGS) entry which is preliminary data.</text>
</comment>
<reference evidence="2" key="1">
    <citation type="journal article" date="2014" name="PLoS Genet.">
        <title>Signature Gene Expression Reveals Novel Clues to the Molecular Mechanisms of Dimorphic Transition in Penicillium marneffei.</title>
        <authorList>
            <person name="Yang E."/>
            <person name="Wang G."/>
            <person name="Cai J."/>
            <person name="Woo P.C."/>
            <person name="Lau S.K."/>
            <person name="Yuen K.-Y."/>
            <person name="Chow W.-N."/>
            <person name="Lin X."/>
        </authorList>
    </citation>
    <scope>NUCLEOTIDE SEQUENCE [LARGE SCALE GENOMIC DNA]</scope>
    <source>
        <strain evidence="2">PM1</strain>
    </source>
</reference>
<sequence length="535" mass="60677">MVQIQELPVELLRQVLEFLTDFEDEPLDTAVRGAQANDANEDKLEIGRDSEEDDDFDKLKDLRNICLVSQFFRELSQPLLFRDFDEDGLSGNMSKIVSFTKSLYRNPELGKYVQRVSIMNPEPLGPLSMDIDDEDFKLFKDAILKLRLADLEERVWIAATKKSDLSLYIALIVNKTPNLRQLCLPGGEFSMKPIIQLFGRNSSLLPNLELLWIDADDECAGYPIMSYEKIFTLPKLANANFEYGDLDNTTFPASWTPGVLAMEELAFHHCYIDSNALPKLLQACKKLKSFAYDNFGLDPRDHRTPTPKDVPEFNAAQAQKALLPHKDSLEHFHLAFAWEPWEIEDIAEYVSNQIKIGSFRDFSVLETIVISHELLPPHPQFPLSLKTLHVTNCNLSIRDMAQNIVNDCKNDLYPNFTDFLVLAADITRPIKLPGQVIPPGQTPEQCFISLKNMFNGTNVDFRICPYKLPDFGDDPDESDLEYEDDDGFFEPHGPGTNQLAGLLHMIMQHSPDDPESAPNGFYAASDDSWETQGSD</sequence>
<name>A0A093W2D0_TALMA</name>
<evidence type="ECO:0000256" key="1">
    <source>
        <dbReference type="SAM" id="MobiDB-lite"/>
    </source>
</evidence>
<dbReference type="AlphaFoldDB" id="A0A093W2D0"/>
<feature type="compositionally biased region" description="Basic and acidic residues" evidence="1">
    <location>
        <begin position="40"/>
        <end position="49"/>
    </location>
</feature>
<organism evidence="2">
    <name type="scientific">Talaromyces marneffei PM1</name>
    <dbReference type="NCBI Taxonomy" id="1077442"/>
    <lineage>
        <taxon>Eukaryota</taxon>
        <taxon>Fungi</taxon>
        <taxon>Dikarya</taxon>
        <taxon>Ascomycota</taxon>
        <taxon>Pezizomycotina</taxon>
        <taxon>Eurotiomycetes</taxon>
        <taxon>Eurotiomycetidae</taxon>
        <taxon>Eurotiales</taxon>
        <taxon>Trichocomaceae</taxon>
        <taxon>Talaromyces</taxon>
        <taxon>Talaromyces sect. Talaromyces</taxon>
    </lineage>
</organism>
<proteinExistence type="predicted"/>
<evidence type="ECO:0000313" key="2">
    <source>
        <dbReference type="EMBL" id="KFX53001.1"/>
    </source>
</evidence>
<feature type="region of interest" description="Disordered" evidence="1">
    <location>
        <begin position="31"/>
        <end position="50"/>
    </location>
</feature>
<dbReference type="SUPFAM" id="SSF52047">
    <property type="entry name" value="RNI-like"/>
    <property type="match status" value="1"/>
</dbReference>
<dbReference type="EMBL" id="JPOX01000002">
    <property type="protein sequence ID" value="KFX53001.1"/>
    <property type="molecule type" value="Genomic_DNA"/>
</dbReference>
<protein>
    <recommendedName>
        <fullName evidence="3">F-box domain-containing protein</fullName>
    </recommendedName>
</protein>
<dbReference type="HOGENOM" id="CLU_023258_0_0_1"/>